<evidence type="ECO:0000313" key="2">
    <source>
        <dbReference type="EMBL" id="MFB3170876.1"/>
    </source>
</evidence>
<dbReference type="RefSeq" id="WP_306075315.1">
    <property type="nucleotide sequence ID" value="NZ_JAROBZ020000004.1"/>
</dbReference>
<accession>A0ABV4Z253</accession>
<keyword evidence="3" id="KW-1185">Reference proteome</keyword>
<keyword evidence="1" id="KW-1133">Transmembrane helix</keyword>
<gene>
    <name evidence="2" type="ORF">P5G62_027690</name>
</gene>
<dbReference type="EMBL" id="JAROBZ020000004">
    <property type="protein sequence ID" value="MFB3170876.1"/>
    <property type="molecule type" value="Genomic_DNA"/>
</dbReference>
<keyword evidence="1" id="KW-0472">Membrane</keyword>
<dbReference type="InterPro" id="IPR013078">
    <property type="entry name" value="His_Pase_superF_clade-1"/>
</dbReference>
<dbReference type="PIRSF" id="PIRSF000709">
    <property type="entry name" value="6PFK_2-Ptase"/>
    <property type="match status" value="1"/>
</dbReference>
<dbReference type="SUPFAM" id="SSF53254">
    <property type="entry name" value="Phosphoglycerate mutase-like"/>
    <property type="match status" value="1"/>
</dbReference>
<comment type="caution">
    <text evidence="2">The sequence shown here is derived from an EMBL/GenBank/DDBJ whole genome shotgun (WGS) entry which is preliminary data.</text>
</comment>
<organism evidence="2 3">
    <name type="scientific">Neobacillus driksii</name>
    <dbReference type="NCBI Taxonomy" id="3035913"/>
    <lineage>
        <taxon>Bacteria</taxon>
        <taxon>Bacillati</taxon>
        <taxon>Bacillota</taxon>
        <taxon>Bacilli</taxon>
        <taxon>Bacillales</taxon>
        <taxon>Bacillaceae</taxon>
        <taxon>Neobacillus</taxon>
    </lineage>
</organism>
<dbReference type="CDD" id="cd07067">
    <property type="entry name" value="HP_PGM_like"/>
    <property type="match status" value="1"/>
</dbReference>
<dbReference type="InterPro" id="IPR052765">
    <property type="entry name" value="PGM-Related"/>
</dbReference>
<proteinExistence type="predicted"/>
<dbReference type="InterPro" id="IPR029033">
    <property type="entry name" value="His_PPase_superfam"/>
</dbReference>
<dbReference type="Proteomes" id="UP001241748">
    <property type="component" value="Unassembled WGS sequence"/>
</dbReference>
<name>A0ABV4Z253_9BACI</name>
<dbReference type="SMART" id="SM00855">
    <property type="entry name" value="PGAM"/>
    <property type="match status" value="1"/>
</dbReference>
<evidence type="ECO:0000313" key="3">
    <source>
        <dbReference type="Proteomes" id="UP001241748"/>
    </source>
</evidence>
<dbReference type="PANTHER" id="PTHR46192">
    <property type="entry name" value="BROAD-RANGE ACID PHOSPHATASE DET1"/>
    <property type="match status" value="1"/>
</dbReference>
<dbReference type="EC" id="3.1.3.-" evidence="2"/>
<dbReference type="GO" id="GO:0016787">
    <property type="term" value="F:hydrolase activity"/>
    <property type="evidence" value="ECO:0007669"/>
    <property type="project" value="UniProtKB-KW"/>
</dbReference>
<protein>
    <submittedName>
        <fullName evidence="2">Histidine phosphatase family protein</fullName>
        <ecNumber evidence="2">3.1.3.-</ecNumber>
    </submittedName>
</protein>
<keyword evidence="1" id="KW-0812">Transmembrane</keyword>
<evidence type="ECO:0000256" key="1">
    <source>
        <dbReference type="SAM" id="Phobius"/>
    </source>
</evidence>
<feature type="transmembrane region" description="Helical" evidence="1">
    <location>
        <begin position="151"/>
        <end position="172"/>
    </location>
</feature>
<keyword evidence="2" id="KW-0378">Hydrolase</keyword>
<dbReference type="PROSITE" id="PS00175">
    <property type="entry name" value="PG_MUTASE"/>
    <property type="match status" value="1"/>
</dbReference>
<dbReference type="Gene3D" id="3.40.50.1240">
    <property type="entry name" value="Phosphoglycerate mutase-like"/>
    <property type="match status" value="1"/>
</dbReference>
<reference evidence="2 3" key="1">
    <citation type="submission" date="2024-05" db="EMBL/GenBank/DDBJ databases">
        <authorList>
            <person name="Venkateswaran K."/>
        </authorList>
    </citation>
    <scope>NUCLEOTIDE SEQUENCE [LARGE SCALE GENOMIC DNA]</scope>
    <source>
        <strain evidence="2 3">179-C4-2-HS</strain>
    </source>
</reference>
<sequence length="208" mass="24378">MNIYLIRHGEAEHNVDKTVMSHTHDSQHSLTELGHKQAQVTAEFFKNIVSAKTVLYSSPYLRTMQTAKAIYSLLPETVPFYENPLIREWELGNLYDFADRPPEKKKEFKAAGQFYFRFQNGESLADVYLRATMFMHTIVERVRKQQRYENIVIVTHAAFIHMLLTFLMNWPIEDLKNFKPVENASVIKINEVDGDYQFEKIFVPVVEN</sequence>
<dbReference type="InterPro" id="IPR001345">
    <property type="entry name" value="PG/BPGM_mutase_AS"/>
</dbReference>
<dbReference type="Pfam" id="PF00300">
    <property type="entry name" value="His_Phos_1"/>
    <property type="match status" value="1"/>
</dbReference>